<reference evidence="8" key="1">
    <citation type="submission" date="2024-06" db="EMBL/GenBank/DDBJ databases">
        <title>Caulobacter inopinatus, sp. nov.</title>
        <authorList>
            <person name="Donachie S.P."/>
        </authorList>
    </citation>
    <scope>NUCLEOTIDE SEQUENCE</scope>
    <source>
        <strain evidence="8">73W</strain>
    </source>
</reference>
<dbReference type="GO" id="GO:0004325">
    <property type="term" value="F:ferrochelatase activity"/>
    <property type="evidence" value="ECO:0007669"/>
    <property type="project" value="InterPro"/>
</dbReference>
<dbReference type="RefSeq" id="WP_369058099.1">
    <property type="nucleotide sequence ID" value="NZ_CP158375.1"/>
</dbReference>
<dbReference type="InterPro" id="IPR036291">
    <property type="entry name" value="NAD(P)-bd_dom_sf"/>
</dbReference>
<keyword evidence="5" id="KW-0627">Porphyrin biosynthesis</keyword>
<proteinExistence type="predicted"/>
<dbReference type="AlphaFoldDB" id="A0AB39KNU5"/>
<name>A0AB39KNU5_9CAUL</name>
<dbReference type="GO" id="GO:0008168">
    <property type="term" value="F:methyltransferase activity"/>
    <property type="evidence" value="ECO:0007669"/>
    <property type="project" value="InterPro"/>
</dbReference>
<dbReference type="EC" id="1.3.1.76" evidence="2"/>
<dbReference type="EMBL" id="CP158375">
    <property type="protein sequence ID" value="XDO95247.1"/>
    <property type="molecule type" value="Genomic_DNA"/>
</dbReference>
<evidence type="ECO:0000256" key="5">
    <source>
        <dbReference type="ARBA" id="ARBA00023244"/>
    </source>
</evidence>
<evidence type="ECO:0000256" key="1">
    <source>
        <dbReference type="ARBA" id="ARBA00005010"/>
    </source>
</evidence>
<evidence type="ECO:0000256" key="3">
    <source>
        <dbReference type="ARBA" id="ARBA00023002"/>
    </source>
</evidence>
<dbReference type="InterPro" id="IPR035996">
    <property type="entry name" value="4pyrrol_Methylase_sf"/>
</dbReference>
<organism evidence="8">
    <name type="scientific">Caulobacter sp. 73W</name>
    <dbReference type="NCBI Taxonomy" id="3161137"/>
    <lineage>
        <taxon>Bacteria</taxon>
        <taxon>Pseudomonadati</taxon>
        <taxon>Pseudomonadota</taxon>
        <taxon>Alphaproteobacteria</taxon>
        <taxon>Caulobacterales</taxon>
        <taxon>Caulobacteraceae</taxon>
        <taxon>Caulobacter</taxon>
    </lineage>
</organism>
<dbReference type="SUPFAM" id="SSF51735">
    <property type="entry name" value="NAD(P)-binding Rossmann-fold domains"/>
    <property type="match status" value="1"/>
</dbReference>
<dbReference type="InterPro" id="IPR019478">
    <property type="entry name" value="Sirohaem_synthase_dimer_dom"/>
</dbReference>
<evidence type="ECO:0000313" key="8">
    <source>
        <dbReference type="EMBL" id="XDO95247.1"/>
    </source>
</evidence>
<evidence type="ECO:0000256" key="6">
    <source>
        <dbReference type="ARBA" id="ARBA00047561"/>
    </source>
</evidence>
<dbReference type="InterPro" id="IPR006367">
    <property type="entry name" value="Sirohaem_synthase_N"/>
</dbReference>
<accession>A0AB39KNU5</accession>
<dbReference type="Pfam" id="PF13241">
    <property type="entry name" value="NAD_binding_7"/>
    <property type="match status" value="1"/>
</dbReference>
<dbReference type="NCBIfam" id="TIGR01470">
    <property type="entry name" value="cysG_Nterm"/>
    <property type="match status" value="1"/>
</dbReference>
<keyword evidence="3" id="KW-0560">Oxidoreductase</keyword>
<keyword evidence="4" id="KW-0520">NAD</keyword>
<dbReference type="Gene3D" id="3.40.1010.10">
    <property type="entry name" value="Cobalt-precorrin-4 Transmethylase, Domain 1"/>
    <property type="match status" value="1"/>
</dbReference>
<evidence type="ECO:0000259" key="7">
    <source>
        <dbReference type="Pfam" id="PF10414"/>
    </source>
</evidence>
<dbReference type="PANTHER" id="PTHR35330">
    <property type="entry name" value="SIROHEME BIOSYNTHESIS PROTEIN MET8"/>
    <property type="match status" value="1"/>
</dbReference>
<gene>
    <name evidence="8" type="ORF">ABOZ73_10465</name>
</gene>
<comment type="pathway">
    <text evidence="1">Porphyrin-containing compound metabolism; siroheme biosynthesis; sirohydrochlorin from precorrin-2: step 1/1.</text>
</comment>
<feature type="domain" description="Sirohaem synthase dimerisation" evidence="7">
    <location>
        <begin position="133"/>
        <end position="188"/>
    </location>
</feature>
<evidence type="ECO:0000256" key="4">
    <source>
        <dbReference type="ARBA" id="ARBA00023027"/>
    </source>
</evidence>
<dbReference type="Pfam" id="PF10414">
    <property type="entry name" value="CysG_dimeriser"/>
    <property type="match status" value="1"/>
</dbReference>
<dbReference type="GO" id="GO:0019354">
    <property type="term" value="P:siroheme biosynthetic process"/>
    <property type="evidence" value="ECO:0007669"/>
    <property type="project" value="InterPro"/>
</dbReference>
<dbReference type="PANTHER" id="PTHR35330:SF1">
    <property type="entry name" value="SIROHEME BIOSYNTHESIS PROTEIN MET8"/>
    <property type="match status" value="1"/>
</dbReference>
<dbReference type="InterPro" id="IPR028161">
    <property type="entry name" value="Met8-like"/>
</dbReference>
<sequence>MDAFPAYFPLKGAKIVIAGTGEAAEAKARLFAGSPAQVVRIEAPEAFTRTPYQDATLVFIAGDNLFAETAHEAAKAAGAMINVVDKPKLSDFQTPAVIDRGEVVAAVGTAGAAPLLSSLLRSDIEARVPEGAGRVAALLHLHQIAVRKALPDQTKRRFFMREILTGPIAQLAMDGDMDAAGEQLVEALALGGKVKGRVRYIAGRGPADLLTLRAARTLAAADILIADEDADPQILGLARRDAERVDPAEIDVKGLIAHANSGLQVARVITGPVDATDLRALMKAKVEVEVLLAAPSA</sequence>
<evidence type="ECO:0000256" key="2">
    <source>
        <dbReference type="ARBA" id="ARBA00012400"/>
    </source>
</evidence>
<dbReference type="SUPFAM" id="SSF75615">
    <property type="entry name" value="Siroheme synthase middle domains-like"/>
    <property type="match status" value="1"/>
</dbReference>
<dbReference type="Gene3D" id="3.30.160.110">
    <property type="entry name" value="Siroheme synthase, domain 2"/>
    <property type="match status" value="1"/>
</dbReference>
<dbReference type="GO" id="GO:0043115">
    <property type="term" value="F:precorrin-2 dehydrogenase activity"/>
    <property type="evidence" value="ECO:0007669"/>
    <property type="project" value="UniProtKB-EC"/>
</dbReference>
<comment type="catalytic activity">
    <reaction evidence="6">
        <text>precorrin-2 + NAD(+) = sirohydrochlorin + NADH + 2 H(+)</text>
        <dbReference type="Rhea" id="RHEA:15613"/>
        <dbReference type="ChEBI" id="CHEBI:15378"/>
        <dbReference type="ChEBI" id="CHEBI:57540"/>
        <dbReference type="ChEBI" id="CHEBI:57945"/>
        <dbReference type="ChEBI" id="CHEBI:58351"/>
        <dbReference type="ChEBI" id="CHEBI:58827"/>
        <dbReference type="EC" id="1.3.1.76"/>
    </reaction>
</comment>
<protein>
    <recommendedName>
        <fullName evidence="2">precorrin-2 dehydrogenase</fullName>
        <ecNumber evidence="2">1.3.1.76</ecNumber>
    </recommendedName>
</protein>
<dbReference type="SUPFAM" id="SSF53790">
    <property type="entry name" value="Tetrapyrrole methylase"/>
    <property type="match status" value="1"/>
</dbReference>
<dbReference type="InterPro" id="IPR014777">
    <property type="entry name" value="4pyrrole_Mease_sub1"/>
</dbReference>